<name>A0ABM3M436_BICAN</name>
<dbReference type="RefSeq" id="XP_052746144.1">
    <property type="nucleotide sequence ID" value="XM_052890184.1"/>
</dbReference>
<proteinExistence type="predicted"/>
<evidence type="ECO:0000259" key="2">
    <source>
        <dbReference type="Pfam" id="PF17921"/>
    </source>
</evidence>
<dbReference type="InterPro" id="IPR000477">
    <property type="entry name" value="RT_dom"/>
</dbReference>
<evidence type="ECO:0000313" key="5">
    <source>
        <dbReference type="RefSeq" id="XP_052746145.1"/>
    </source>
</evidence>
<dbReference type="Pfam" id="PF05380">
    <property type="entry name" value="Peptidase_A17"/>
    <property type="match status" value="1"/>
</dbReference>
<gene>
    <name evidence="4 5 6" type="primary">LOC128199674</name>
</gene>
<dbReference type="RefSeq" id="XP_052746146.1">
    <property type="nucleotide sequence ID" value="XM_052890186.1"/>
</dbReference>
<evidence type="ECO:0000259" key="1">
    <source>
        <dbReference type="Pfam" id="PF00078"/>
    </source>
</evidence>
<feature type="domain" description="Reverse transcriptase" evidence="1">
    <location>
        <begin position="816"/>
        <end position="924"/>
    </location>
</feature>
<organism evidence="3 4">
    <name type="scientific">Bicyclus anynana</name>
    <name type="common">Squinting bush brown butterfly</name>
    <dbReference type="NCBI Taxonomy" id="110368"/>
    <lineage>
        <taxon>Eukaryota</taxon>
        <taxon>Metazoa</taxon>
        <taxon>Ecdysozoa</taxon>
        <taxon>Arthropoda</taxon>
        <taxon>Hexapoda</taxon>
        <taxon>Insecta</taxon>
        <taxon>Pterygota</taxon>
        <taxon>Neoptera</taxon>
        <taxon>Endopterygota</taxon>
        <taxon>Lepidoptera</taxon>
        <taxon>Glossata</taxon>
        <taxon>Ditrysia</taxon>
        <taxon>Papilionoidea</taxon>
        <taxon>Nymphalidae</taxon>
        <taxon>Satyrinae</taxon>
        <taxon>Satyrini</taxon>
        <taxon>Mycalesina</taxon>
        <taxon>Bicyclus</taxon>
    </lineage>
</organism>
<evidence type="ECO:0000313" key="6">
    <source>
        <dbReference type="RefSeq" id="XP_052746146.1"/>
    </source>
</evidence>
<dbReference type="InterPro" id="IPR043502">
    <property type="entry name" value="DNA/RNA_pol_sf"/>
</dbReference>
<dbReference type="SUPFAM" id="SSF53098">
    <property type="entry name" value="Ribonuclease H-like"/>
    <property type="match status" value="1"/>
</dbReference>
<dbReference type="InterPro" id="IPR012337">
    <property type="entry name" value="RNaseH-like_sf"/>
</dbReference>
<dbReference type="PANTHER" id="PTHR47331">
    <property type="entry name" value="PHD-TYPE DOMAIN-CONTAINING PROTEIN"/>
    <property type="match status" value="1"/>
</dbReference>
<dbReference type="Gene3D" id="3.30.70.270">
    <property type="match status" value="1"/>
</dbReference>
<dbReference type="RefSeq" id="XP_052746145.1">
    <property type="nucleotide sequence ID" value="XM_052890185.1"/>
</dbReference>
<dbReference type="SUPFAM" id="SSF56672">
    <property type="entry name" value="DNA/RNA polymerases"/>
    <property type="match status" value="1"/>
</dbReference>
<evidence type="ECO:0000313" key="3">
    <source>
        <dbReference type="Proteomes" id="UP001652582"/>
    </source>
</evidence>
<dbReference type="Gene3D" id="3.30.420.10">
    <property type="entry name" value="Ribonuclease H-like superfamily/Ribonuclease H"/>
    <property type="match status" value="1"/>
</dbReference>
<dbReference type="InterPro" id="IPR041588">
    <property type="entry name" value="Integrase_H2C2"/>
</dbReference>
<dbReference type="InterPro" id="IPR008042">
    <property type="entry name" value="Retrotrans_Pao"/>
</dbReference>
<dbReference type="Pfam" id="PF00078">
    <property type="entry name" value="RVT_1"/>
    <property type="match status" value="1"/>
</dbReference>
<evidence type="ECO:0000313" key="4">
    <source>
        <dbReference type="RefSeq" id="XP_052746144.1"/>
    </source>
</evidence>
<reference evidence="4 5" key="1">
    <citation type="submission" date="2025-05" db="UniProtKB">
        <authorList>
            <consortium name="RefSeq"/>
        </authorList>
    </citation>
    <scope>IDENTIFICATION</scope>
</reference>
<sequence length="1577" mass="180874">MENSELKTQLNILICKKENIFQRLNRLYDSSKAISTFESRKNDTFMNESETIDALHAKFENILDSINDLLLQINPKAQPDYQALDSFEDLYSTVKRVRNKILSNTNNNLSNTKNEAPATHINLAPIQIPCFDGKPQNWAIFYETFKANVHLNKNLTDSQRVQYLISKLTQGALTFTAGLVPNGDTYNIIWNNLVKKYQDKRALATHYLNNIFDLKNCSNNVNSLNMFIEKFSSSVAALKQIDISDLTDFILLHCALRKMDSQIIQNFEMSLQSKNIDIPTYTQLVEFVQMQVKILERSNTSLQKISNSNSRNTYKTLIAQTDFSSNNATTNSCELCNQSHSNLYHCKKFIEINDPLSRFEFIKSKNGCINCLSLFHNLRSCKSRVTCFCNKKHHKLLHRDNNNTKYAQRNTSAVCNNAQSETARIVPSPFDARINTSQNYVASFSNARHTNTLIKSNMNEGRSNILLASVVVRATPYKKRNKVDIRCLLDIGSQNNVITLKCCQMLSLPIKPIYNSFIKGIGMSSQPIHGYVTLDIQSRIYPMNKYNIRALVLDCLTDQLPTQYVNTCNMDYISDIPLADPTWNIPGGIDLILGAELFPHIYIGKKIIPETHGPAALLTTFGYILMGSCNQYCEQSNNSFTALAINELSFDLQNFWELDQIPVKKHFSPADIECEKLYSESISRNENGRYSVALPFCKNPTTFNDSYRNAYRRLISLERRLNHDSTLRTQYNQIINDYLSLGYISEVNDLEKRDEGFYLAHHPIIRPEKITSPVRIVIDPSVKNINNISLNDILHVGPNLQADLFTLLLNFRLFPVAMTADIKQMYLQIEVTPRDRKYLKFLFRFHDKEHIRIFHFNRVPFGLKSSPYLAMRTLQQLCSEENKRFPLASEIAKSQFYMDDLVHSEPNEETAKELSRELVSLFKSGAFELVKWTSNSTSLLDNLPNTHRTVVNFSDKNNICKVLGLAWEPKPDIFHFTISKLDDKCTKRTILSFVARLFDVLGLVSPVILYAKLLIKELWINKVDWDDTPCENVTRKYLALTKEFSLLSDSLQIPRHTGIKEGSKVNIVAFCDASLNGYGCVVYLHITDSHNNIIVNLLCSKSKVSPLKITTLARLELCAALLMSKLVKIVKETYSTRINIEEIYAFSDSTIALSWIKSSPHRWNTFVSNRVSQCQENLDPQHFYHVAGIENPSDCLSRGMLPAQLISHSLWWNGPEWLNRPPSEWPKSDFFPATYETLPEFKSNTLIITNVQCEQSILYNLTQRFSSWNKLIRTVLYVYRFARLLPDTGEVNKIFFVENALIKEIQRVHFADEITRLKNKQLPSKKLQKLSVFLDDKGIVRIGGRLSNADLPYEAKHPALLPKHDHAVDLIIDNYHLKNCHTGAGLLMSIIRQRFWILDARTVIRSRIHKCNICFRMKPSHPSPIMADLPSYRLQEAKAFLFTGIDHAGPIRITLTRRRGYQSQKAYICLFVCLVTKAIHIELASDLTSDNMISCLNRFLSRRGPVNTIWTDMSGTFIGAKAQLDEIYSLLLSSDYKNEFGLELQKKTNRMENHSAAFSTFRWNMGIKYKMRKSSPL</sequence>
<dbReference type="Pfam" id="PF03564">
    <property type="entry name" value="DUF1759"/>
    <property type="match status" value="1"/>
</dbReference>
<dbReference type="InterPro" id="IPR005312">
    <property type="entry name" value="DUF1759"/>
</dbReference>
<dbReference type="InterPro" id="IPR043128">
    <property type="entry name" value="Rev_trsase/Diguanyl_cyclase"/>
</dbReference>
<dbReference type="Proteomes" id="UP001652582">
    <property type="component" value="Chromosome 27"/>
</dbReference>
<keyword evidence="3" id="KW-1185">Reference proteome</keyword>
<feature type="domain" description="Integrase zinc-binding" evidence="2">
    <location>
        <begin position="1369"/>
        <end position="1420"/>
    </location>
</feature>
<dbReference type="Pfam" id="PF17921">
    <property type="entry name" value="Integrase_H2C2"/>
    <property type="match status" value="1"/>
</dbReference>
<dbReference type="Gene3D" id="3.10.10.10">
    <property type="entry name" value="HIV Type 1 Reverse Transcriptase, subunit A, domain 1"/>
    <property type="match status" value="1"/>
</dbReference>
<dbReference type="PANTHER" id="PTHR47331:SF5">
    <property type="entry name" value="RIBONUCLEASE H"/>
    <property type="match status" value="1"/>
</dbReference>
<protein>
    <submittedName>
        <fullName evidence="4 5">Uncharacterized protein LOC128199674</fullName>
    </submittedName>
</protein>
<dbReference type="GeneID" id="128199674"/>
<accession>A0ABM3M436</accession>
<dbReference type="InterPro" id="IPR036397">
    <property type="entry name" value="RNaseH_sf"/>
</dbReference>